<sequence length="145" mass="16440">MKALRLVPDVNVLLSGLTSRFGPSFDLYQAAPRFEVVFVLSETHFTELAEVLTYQSVLNLGQGIVTPSFAFRAASELHRIGEYHEQVEHLDWPSCRDPKDWYLLDLLVASGADGIVTKDKHLLRLRNLLNIPVVEPRELTGRLNR</sequence>
<reference evidence="3" key="1">
    <citation type="submission" date="2012-03" db="EMBL/GenBank/DDBJ databases">
        <title>Complete sequence of chromosome of Deinococcus peraridilitoris DSM 19664.</title>
        <authorList>
            <person name="Lucas S."/>
            <person name="Copeland A."/>
            <person name="Lapidus A."/>
            <person name="Glavina del Rio T."/>
            <person name="Dalin E."/>
            <person name="Tice H."/>
            <person name="Bruce D."/>
            <person name="Goodwin L."/>
            <person name="Pitluck S."/>
            <person name="Peters L."/>
            <person name="Mikhailova N."/>
            <person name="Lu M."/>
            <person name="Kyrpides N."/>
            <person name="Mavromatis K."/>
            <person name="Ivanova N."/>
            <person name="Brettin T."/>
            <person name="Detter J.C."/>
            <person name="Han C."/>
            <person name="Larimer F."/>
            <person name="Land M."/>
            <person name="Hauser L."/>
            <person name="Markowitz V."/>
            <person name="Cheng J.-F."/>
            <person name="Hugenholtz P."/>
            <person name="Woyke T."/>
            <person name="Wu D."/>
            <person name="Pukall R."/>
            <person name="Steenblock K."/>
            <person name="Brambilla E."/>
            <person name="Klenk H.-P."/>
            <person name="Eisen J.A."/>
        </authorList>
    </citation>
    <scope>NUCLEOTIDE SEQUENCE [LARGE SCALE GENOMIC DNA]</scope>
    <source>
        <strain evidence="3">DSM 19664 / LMG 22246 / CIP 109416 / KR-200</strain>
    </source>
</reference>
<evidence type="ECO:0000313" key="3">
    <source>
        <dbReference type="Proteomes" id="UP000010467"/>
    </source>
</evidence>
<dbReference type="Pfam" id="PF13470">
    <property type="entry name" value="PIN_3"/>
    <property type="match status" value="1"/>
</dbReference>
<dbReference type="PATRIC" id="fig|937777.3.peg.1097"/>
<dbReference type="RefSeq" id="WP_015234965.1">
    <property type="nucleotide sequence ID" value="NC_019793.1"/>
</dbReference>
<dbReference type="STRING" id="937777.Deipe_1092"/>
<dbReference type="EMBL" id="CP003382">
    <property type="protein sequence ID" value="AFZ66655.1"/>
    <property type="molecule type" value="Genomic_DNA"/>
</dbReference>
<dbReference type="Proteomes" id="UP000010467">
    <property type="component" value="Chromosome"/>
</dbReference>
<dbReference type="HOGENOM" id="CLU_1955984_0_0_0"/>
<feature type="domain" description="PIN" evidence="1">
    <location>
        <begin position="5"/>
        <end position="121"/>
    </location>
</feature>
<organism evidence="2 3">
    <name type="scientific">Deinococcus peraridilitoris (strain DSM 19664 / LMG 22246 / CIP 109416 / KR-200)</name>
    <dbReference type="NCBI Taxonomy" id="937777"/>
    <lineage>
        <taxon>Bacteria</taxon>
        <taxon>Thermotogati</taxon>
        <taxon>Deinococcota</taxon>
        <taxon>Deinococci</taxon>
        <taxon>Deinococcales</taxon>
        <taxon>Deinococcaceae</taxon>
        <taxon>Deinococcus</taxon>
    </lineage>
</organism>
<dbReference type="InterPro" id="IPR002850">
    <property type="entry name" value="PIN_toxin-like"/>
</dbReference>
<dbReference type="NCBIfam" id="TIGR00305">
    <property type="entry name" value="putative toxin-antitoxin system toxin component, PIN family"/>
    <property type="match status" value="1"/>
</dbReference>
<dbReference type="KEGG" id="dpd:Deipe_1092"/>
<accession>L0A0Y5</accession>
<evidence type="ECO:0000313" key="2">
    <source>
        <dbReference type="EMBL" id="AFZ66655.1"/>
    </source>
</evidence>
<dbReference type="PANTHER" id="PTHR34610:SF4">
    <property type="entry name" value="SLL8027 PROTEIN"/>
    <property type="match status" value="1"/>
</dbReference>
<dbReference type="AlphaFoldDB" id="L0A0Y5"/>
<gene>
    <name evidence="2" type="ordered locus">Deipe_1092</name>
</gene>
<dbReference type="SUPFAM" id="SSF88723">
    <property type="entry name" value="PIN domain-like"/>
    <property type="match status" value="1"/>
</dbReference>
<name>L0A0Y5_DEIPD</name>
<keyword evidence="3" id="KW-1185">Reference proteome</keyword>
<proteinExistence type="predicted"/>
<protein>
    <submittedName>
        <fullName evidence="2">Putative toxin-antitoxin system toxin component, PIN family</fullName>
    </submittedName>
</protein>
<dbReference type="InterPro" id="IPR002716">
    <property type="entry name" value="PIN_dom"/>
</dbReference>
<dbReference type="PANTHER" id="PTHR34610">
    <property type="entry name" value="SSL7007 PROTEIN"/>
    <property type="match status" value="1"/>
</dbReference>
<dbReference type="InterPro" id="IPR029060">
    <property type="entry name" value="PIN-like_dom_sf"/>
</dbReference>
<evidence type="ECO:0000259" key="1">
    <source>
        <dbReference type="Pfam" id="PF13470"/>
    </source>
</evidence>